<proteinExistence type="predicted"/>
<dbReference type="InterPro" id="IPR002912">
    <property type="entry name" value="ACT_dom"/>
</dbReference>
<evidence type="ECO:0000313" key="2">
    <source>
        <dbReference type="EMBL" id="CAD9820745.1"/>
    </source>
</evidence>
<dbReference type="Pfam" id="PF13740">
    <property type="entry name" value="ACT_6"/>
    <property type="match status" value="1"/>
</dbReference>
<name>A0A7S2UIE0_9STRA</name>
<reference evidence="2" key="1">
    <citation type="submission" date="2021-01" db="EMBL/GenBank/DDBJ databases">
        <authorList>
            <person name="Corre E."/>
            <person name="Pelletier E."/>
            <person name="Niang G."/>
            <person name="Scheremetjew M."/>
            <person name="Finn R."/>
            <person name="Kale V."/>
            <person name="Holt S."/>
            <person name="Cochrane G."/>
            <person name="Meng A."/>
            <person name="Brown T."/>
            <person name="Cohen L."/>
        </authorList>
    </citation>
    <scope>NUCLEOTIDE SEQUENCE</scope>
    <source>
        <strain evidence="2">CCMP2084</strain>
    </source>
</reference>
<evidence type="ECO:0000259" key="1">
    <source>
        <dbReference type="PROSITE" id="PS51671"/>
    </source>
</evidence>
<protein>
    <recommendedName>
        <fullName evidence="1">ACT domain-containing protein</fullName>
    </recommendedName>
</protein>
<dbReference type="PANTHER" id="PTHR34875:SF6">
    <property type="entry name" value="UPF0237 PROTEIN MJ1558"/>
    <property type="match status" value="1"/>
</dbReference>
<feature type="domain" description="ACT" evidence="1">
    <location>
        <begin position="138"/>
        <end position="229"/>
    </location>
</feature>
<dbReference type="PANTHER" id="PTHR34875">
    <property type="entry name" value="UPF0237 PROTEIN MJ1558"/>
    <property type="match status" value="1"/>
</dbReference>
<dbReference type="InterPro" id="IPR045865">
    <property type="entry name" value="ACT-like_dom_sf"/>
</dbReference>
<gene>
    <name evidence="2" type="ORF">ASEP1449_LOCUS12578</name>
</gene>
<dbReference type="SUPFAM" id="SSF55021">
    <property type="entry name" value="ACT-like"/>
    <property type="match status" value="2"/>
</dbReference>
<dbReference type="PROSITE" id="PS51671">
    <property type="entry name" value="ACT"/>
    <property type="match status" value="1"/>
</dbReference>
<sequence length="239" mass="25497">MIVRLLLPRVPTLNLNQCVTRTAKVYFSSSHAHAGVDKKTHLMINTLGPDRLGIVSDMTKLVTDVGGSVGESQATKLGSYFSLTMQVSVPSKAAADDLKQSLADESKIGMMSMHSVETDDPKAVQVVVSPSVGGYSGRFVLSGADQPGHVHKVTSLLVKHGLSIDTMDTSEEEAPFGGTTLYHIDGIVTKPAPLAKGFDPDAVREDLEALADSLNCDMSLEDNVGRKERLSSGIWENCA</sequence>
<accession>A0A7S2UIE0</accession>
<dbReference type="Gene3D" id="3.30.70.260">
    <property type="match status" value="2"/>
</dbReference>
<organism evidence="2">
    <name type="scientific">Attheya septentrionalis</name>
    <dbReference type="NCBI Taxonomy" id="420275"/>
    <lineage>
        <taxon>Eukaryota</taxon>
        <taxon>Sar</taxon>
        <taxon>Stramenopiles</taxon>
        <taxon>Ochrophyta</taxon>
        <taxon>Bacillariophyta</taxon>
        <taxon>Coscinodiscophyceae</taxon>
        <taxon>Chaetocerotophycidae</taxon>
        <taxon>Chaetocerotales</taxon>
        <taxon>Attheyaceae</taxon>
        <taxon>Attheya</taxon>
    </lineage>
</organism>
<dbReference type="EMBL" id="HBHQ01018749">
    <property type="protein sequence ID" value="CAD9820745.1"/>
    <property type="molecule type" value="Transcribed_RNA"/>
</dbReference>
<dbReference type="AlphaFoldDB" id="A0A7S2UIE0"/>
<dbReference type="InterPro" id="IPR050990">
    <property type="entry name" value="UPF0237/GcvR_regulator"/>
</dbReference>